<gene>
    <name evidence="2" type="ORF">CLV37_113149</name>
</gene>
<feature type="compositionally biased region" description="Low complexity" evidence="1">
    <location>
        <begin position="33"/>
        <end position="46"/>
    </location>
</feature>
<evidence type="ECO:0000313" key="2">
    <source>
        <dbReference type="EMBL" id="PRY11525.1"/>
    </source>
</evidence>
<organism evidence="2 3">
    <name type="scientific">Kineococcus rhizosphaerae</name>
    <dbReference type="NCBI Taxonomy" id="559628"/>
    <lineage>
        <taxon>Bacteria</taxon>
        <taxon>Bacillati</taxon>
        <taxon>Actinomycetota</taxon>
        <taxon>Actinomycetes</taxon>
        <taxon>Kineosporiales</taxon>
        <taxon>Kineosporiaceae</taxon>
        <taxon>Kineococcus</taxon>
    </lineage>
</organism>
<feature type="region of interest" description="Disordered" evidence="1">
    <location>
        <begin position="18"/>
        <end position="52"/>
    </location>
</feature>
<evidence type="ECO:0000256" key="1">
    <source>
        <dbReference type="SAM" id="MobiDB-lite"/>
    </source>
</evidence>
<dbReference type="EMBL" id="PVZF01000013">
    <property type="protein sequence ID" value="PRY11525.1"/>
    <property type="molecule type" value="Genomic_DNA"/>
</dbReference>
<protein>
    <submittedName>
        <fullName evidence="2">Uncharacterized protein</fullName>
    </submittedName>
</protein>
<reference evidence="2 3" key="1">
    <citation type="submission" date="2018-03" db="EMBL/GenBank/DDBJ databases">
        <title>Genomic Encyclopedia of Archaeal and Bacterial Type Strains, Phase II (KMG-II): from individual species to whole genera.</title>
        <authorList>
            <person name="Goeker M."/>
        </authorList>
    </citation>
    <scope>NUCLEOTIDE SEQUENCE [LARGE SCALE GENOMIC DNA]</scope>
    <source>
        <strain evidence="2 3">DSM 19711</strain>
    </source>
</reference>
<evidence type="ECO:0000313" key="3">
    <source>
        <dbReference type="Proteomes" id="UP000238083"/>
    </source>
</evidence>
<dbReference type="RefSeq" id="WP_106214518.1">
    <property type="nucleotide sequence ID" value="NZ_PVZF01000013.1"/>
</dbReference>
<accession>A0A2T0QYS5</accession>
<sequence length="70" mass="7347">MTRNHERPGRLVRALRALHRGTTPRPPGRAKDPAAAQDPAAKGCAADGRRGVSDNETMTAVLAATTVATM</sequence>
<name>A0A2T0QYS5_9ACTN</name>
<dbReference type="Proteomes" id="UP000238083">
    <property type="component" value="Unassembled WGS sequence"/>
</dbReference>
<dbReference type="AlphaFoldDB" id="A0A2T0QYS5"/>
<keyword evidence="3" id="KW-1185">Reference proteome</keyword>
<comment type="caution">
    <text evidence="2">The sequence shown here is derived from an EMBL/GenBank/DDBJ whole genome shotgun (WGS) entry which is preliminary data.</text>
</comment>
<proteinExistence type="predicted"/>